<feature type="transmembrane region" description="Helical" evidence="1">
    <location>
        <begin position="57"/>
        <end position="75"/>
    </location>
</feature>
<evidence type="ECO:0000313" key="2">
    <source>
        <dbReference type="EMBL" id="QLK25925.1"/>
    </source>
</evidence>
<evidence type="ECO:0000313" key="3">
    <source>
        <dbReference type="Proteomes" id="UP000510869"/>
    </source>
</evidence>
<keyword evidence="3" id="KW-1185">Reference proteome</keyword>
<protein>
    <submittedName>
        <fullName evidence="2">Uncharacterized protein</fullName>
    </submittedName>
</protein>
<dbReference type="Proteomes" id="UP000510869">
    <property type="component" value="Chromosome"/>
</dbReference>
<reference evidence="2 3" key="1">
    <citation type="submission" date="2020-07" db="EMBL/GenBank/DDBJ databases">
        <title>Natrinema (YPL30) sp. nov. and Haloterrigena xxxxxx (YPL8) sp. nov., isolated from a salt mine.</title>
        <authorList>
            <person name="Cui H."/>
        </authorList>
    </citation>
    <scope>NUCLEOTIDE SEQUENCE [LARGE SCALE GENOMIC DNA]</scope>
    <source>
        <strain evidence="2 3">YPL13</strain>
    </source>
</reference>
<proteinExistence type="predicted"/>
<dbReference type="AlphaFoldDB" id="A0A7D6GZK0"/>
<feature type="transmembrane region" description="Helical" evidence="1">
    <location>
        <begin position="107"/>
        <end position="128"/>
    </location>
</feature>
<feature type="transmembrane region" description="Helical" evidence="1">
    <location>
        <begin position="175"/>
        <end position="196"/>
    </location>
</feature>
<dbReference type="GeneID" id="56145120"/>
<name>A0A7D6GZK0_9EURY</name>
<keyword evidence="1" id="KW-0812">Transmembrane</keyword>
<keyword evidence="1" id="KW-1133">Transmembrane helix</keyword>
<feature type="transmembrane region" description="Helical" evidence="1">
    <location>
        <begin position="82"/>
        <end position="101"/>
    </location>
</feature>
<feature type="transmembrane region" description="Helical" evidence="1">
    <location>
        <begin position="135"/>
        <end position="155"/>
    </location>
</feature>
<organism evidence="2 3">
    <name type="scientific">Natrinema zhouii</name>
    <dbReference type="NCBI Taxonomy" id="1710539"/>
    <lineage>
        <taxon>Archaea</taxon>
        <taxon>Methanobacteriati</taxon>
        <taxon>Methanobacteriota</taxon>
        <taxon>Stenosarchaea group</taxon>
        <taxon>Halobacteria</taxon>
        <taxon>Halobacteriales</taxon>
        <taxon>Natrialbaceae</taxon>
        <taxon>Natrinema</taxon>
    </lineage>
</organism>
<keyword evidence="1" id="KW-0472">Membrane</keyword>
<dbReference type="EMBL" id="CP059154">
    <property type="protein sequence ID" value="QLK25925.1"/>
    <property type="molecule type" value="Genomic_DNA"/>
</dbReference>
<sequence>MGDRQGGRHAETGSIDLEDVFENVFRNGRTNAVLSWTLVTVLVVVFIESALDVDRQWTVFVAAVGTIVLVPPVSAREWRMMLPWELLVLALLPILTRGLFGGTVSTFAMYLSIAAIALIVTVELHMLTAMRVTHWFAIALVVMTTLASAAVWTVIRWSLDRTFGTSYLSTNEALMIEYLWVAAAGLAAGVLFDAYFRRRDRRLRRVIGWVIRR</sequence>
<dbReference type="KEGG" id="nay:HYG81_17905"/>
<evidence type="ECO:0000256" key="1">
    <source>
        <dbReference type="SAM" id="Phobius"/>
    </source>
</evidence>
<feature type="transmembrane region" description="Helical" evidence="1">
    <location>
        <begin position="33"/>
        <end position="51"/>
    </location>
</feature>
<gene>
    <name evidence="2" type="ORF">HYG81_17905</name>
</gene>
<dbReference type="RefSeq" id="WP_180841106.1">
    <property type="nucleotide sequence ID" value="NZ_CP059154.1"/>
</dbReference>
<accession>A0A7D6GZK0</accession>